<dbReference type="PANTHER" id="PTHR45947">
    <property type="entry name" value="SULFOQUINOVOSYL TRANSFERASE SQD2"/>
    <property type="match status" value="1"/>
</dbReference>
<evidence type="ECO:0000259" key="1">
    <source>
        <dbReference type="Pfam" id="PF00534"/>
    </source>
</evidence>
<name>A0A250FZP0_9FLAO</name>
<reference evidence="3" key="1">
    <citation type="submission" date="2017-06" db="EMBL/GenBank/DDBJ databases">
        <title>Capnocytophaga spp. assemblies.</title>
        <authorList>
            <person name="Gulvik C.A."/>
        </authorList>
    </citation>
    <scope>NUCLEOTIDE SEQUENCE [LARGE SCALE GENOMIC DNA]</scope>
    <source>
        <strain evidence="3">H2177</strain>
    </source>
</reference>
<dbReference type="SUPFAM" id="SSF53756">
    <property type="entry name" value="UDP-Glycosyltransferase/glycogen phosphorylase"/>
    <property type="match status" value="1"/>
</dbReference>
<dbReference type="KEGG" id="csto:CGC58_12385"/>
<dbReference type="Gene3D" id="3.40.50.2000">
    <property type="entry name" value="Glycogen Phosphorylase B"/>
    <property type="match status" value="2"/>
</dbReference>
<accession>A0A250FZP0</accession>
<dbReference type="PANTHER" id="PTHR45947:SF3">
    <property type="entry name" value="SULFOQUINOVOSYL TRANSFERASE SQD2"/>
    <property type="match status" value="1"/>
</dbReference>
<dbReference type="InterPro" id="IPR001296">
    <property type="entry name" value="Glyco_trans_1"/>
</dbReference>
<evidence type="ECO:0000313" key="2">
    <source>
        <dbReference type="EMBL" id="ATA90461.1"/>
    </source>
</evidence>
<sequence length="372" mass="42071">MGIKALTIMKILLFADKLPPNIGGMETHAKYFIKHFSKENELIIISNRNGCDVIVNNEFQTVEKIDLLNFLKSFENTDCIVFYNSGYWIECFSKIKSVLKKACFLYRTGGNEINKAPLSLDIASHTERQNYWVSTINRNIDFLIANSQFTKLRLIELGIKSSIIRIISGGVDLSNIQEAVNKISKTRTLLNISTETLIVCCCRFVPYKRTDFLLRSFQYLPQKYKIVLVGDGDLLDDAKVLAKRLNLNVRFLGRLTQEETLNIIAAANVYCQASTDLLVEVRGGKYIHTEGMGRSLIEAICSGTSVVVTNCGAVGEFINSENGIVSEDSEVEFAKQIEKVIALPPLKETSRQSYLKEYSFEKIFSQYENLWS</sequence>
<evidence type="ECO:0000313" key="3">
    <source>
        <dbReference type="Proteomes" id="UP000217348"/>
    </source>
</evidence>
<organism evidence="2 3">
    <name type="scientific">Capnocytophaga stomatis</name>
    <dbReference type="NCBI Taxonomy" id="1848904"/>
    <lineage>
        <taxon>Bacteria</taxon>
        <taxon>Pseudomonadati</taxon>
        <taxon>Bacteroidota</taxon>
        <taxon>Flavobacteriia</taxon>
        <taxon>Flavobacteriales</taxon>
        <taxon>Flavobacteriaceae</taxon>
        <taxon>Capnocytophaga</taxon>
    </lineage>
</organism>
<gene>
    <name evidence="2" type="ORF">CGC58_12385</name>
</gene>
<feature type="domain" description="Glycosyl transferase family 1" evidence="1">
    <location>
        <begin position="193"/>
        <end position="348"/>
    </location>
</feature>
<dbReference type="Pfam" id="PF00534">
    <property type="entry name" value="Glycos_transf_1"/>
    <property type="match status" value="1"/>
</dbReference>
<dbReference type="AlphaFoldDB" id="A0A250FZP0"/>
<protein>
    <recommendedName>
        <fullName evidence="1">Glycosyl transferase family 1 domain-containing protein</fullName>
    </recommendedName>
</protein>
<proteinExistence type="predicted"/>
<dbReference type="EMBL" id="CP022387">
    <property type="protein sequence ID" value="ATA90461.1"/>
    <property type="molecule type" value="Genomic_DNA"/>
</dbReference>
<dbReference type="Proteomes" id="UP000217348">
    <property type="component" value="Chromosome"/>
</dbReference>
<dbReference type="CDD" id="cd03801">
    <property type="entry name" value="GT4_PimA-like"/>
    <property type="match status" value="1"/>
</dbReference>
<dbReference type="GO" id="GO:0016757">
    <property type="term" value="F:glycosyltransferase activity"/>
    <property type="evidence" value="ECO:0007669"/>
    <property type="project" value="InterPro"/>
</dbReference>
<dbReference type="InterPro" id="IPR050194">
    <property type="entry name" value="Glycosyltransferase_grp1"/>
</dbReference>